<evidence type="ECO:0000256" key="3">
    <source>
        <dbReference type="SAM" id="SignalP"/>
    </source>
</evidence>
<evidence type="ECO:0000313" key="6">
    <source>
        <dbReference type="Proteomes" id="UP000613030"/>
    </source>
</evidence>
<feature type="signal peptide" evidence="3">
    <location>
        <begin position="1"/>
        <end position="19"/>
    </location>
</feature>
<reference evidence="5 6" key="1">
    <citation type="submission" date="2021-01" db="EMBL/GenBank/DDBJ databases">
        <title>Chryseolinea sp. Jin1 Genome sequencing and assembly.</title>
        <authorList>
            <person name="Kim I."/>
        </authorList>
    </citation>
    <scope>NUCLEOTIDE SEQUENCE [LARGE SCALE GENOMIC DNA]</scope>
    <source>
        <strain evidence="5 6">Jin1</strain>
    </source>
</reference>
<dbReference type="EMBL" id="JAERRB010000001">
    <property type="protein sequence ID" value="MBL0740688.1"/>
    <property type="molecule type" value="Genomic_DNA"/>
</dbReference>
<proteinExistence type="predicted"/>
<comment type="caution">
    <text evidence="5">The sequence shown here is derived from an EMBL/GenBank/DDBJ whole genome shotgun (WGS) entry which is preliminary data.</text>
</comment>
<gene>
    <name evidence="5" type="ORF">JI741_05635</name>
</gene>
<evidence type="ECO:0000256" key="1">
    <source>
        <dbReference type="ARBA" id="ARBA00004370"/>
    </source>
</evidence>
<evidence type="ECO:0000259" key="4">
    <source>
        <dbReference type="Pfam" id="PF01103"/>
    </source>
</evidence>
<dbReference type="Proteomes" id="UP000613030">
    <property type="component" value="Unassembled WGS sequence"/>
</dbReference>
<keyword evidence="6" id="KW-1185">Reference proteome</keyword>
<sequence length="408" mass="47091">MTKHFLLALLLFSAALSSAQNIATAPTFRAPAQTLPAWQRHPLSLHQHNVLLLKDTSNTMKKLNSMNTFMQWYMIYFPVPFGSYSKETSWLFGLSKYNAFKIRQDAHDTIVQPSSISAFGYYTLNTQYKMVLESNLMLKHNKAIWKTDLIYIYYPLLFYGVGNQTKLEQQRVLNTLNFQFSTFYLFRVWKKWYVGPTFDYYNYKQVELSELSRVFAGDSAAVIHAVGRQSGLGLKISMEGRDNRLNAKRGFFFDASYQFFDKSLGSQYNYDYFQLDARYYFRLTKKIVLASQLRTESKQGDVPVQSLAFLGGDYFMRGSYLGRYRDNVSVIGQTEMRFPLFWIFGGTAFGGLGQVAPDYSKLNMSSFHSNYGVGLRLQVDNAHDINLRFDMGFSGDEALFIMNFSEAF</sequence>
<organism evidence="5 6">
    <name type="scientific">Chryseolinea lacunae</name>
    <dbReference type="NCBI Taxonomy" id="2801331"/>
    <lineage>
        <taxon>Bacteria</taxon>
        <taxon>Pseudomonadati</taxon>
        <taxon>Bacteroidota</taxon>
        <taxon>Cytophagia</taxon>
        <taxon>Cytophagales</taxon>
        <taxon>Fulvivirgaceae</taxon>
        <taxon>Chryseolinea</taxon>
    </lineage>
</organism>
<accession>A0ABS1KMI0</accession>
<dbReference type="Gene3D" id="2.40.160.50">
    <property type="entry name" value="membrane protein fhac: a member of the omp85/tpsb transporter family"/>
    <property type="match status" value="1"/>
</dbReference>
<evidence type="ECO:0000313" key="5">
    <source>
        <dbReference type="EMBL" id="MBL0740688.1"/>
    </source>
</evidence>
<evidence type="ECO:0000256" key="2">
    <source>
        <dbReference type="ARBA" id="ARBA00023136"/>
    </source>
</evidence>
<dbReference type="InterPro" id="IPR000184">
    <property type="entry name" value="Bac_surfAg_D15"/>
</dbReference>
<dbReference type="RefSeq" id="WP_202008011.1">
    <property type="nucleotide sequence ID" value="NZ_JAERRB010000001.1"/>
</dbReference>
<dbReference type="Pfam" id="PF01103">
    <property type="entry name" value="Omp85"/>
    <property type="match status" value="1"/>
</dbReference>
<feature type="domain" description="Bacterial surface antigen (D15)" evidence="4">
    <location>
        <begin position="174"/>
        <end position="393"/>
    </location>
</feature>
<keyword evidence="3" id="KW-0732">Signal</keyword>
<protein>
    <submittedName>
        <fullName evidence="5">BamA/TamA family outer membrane protein</fullName>
    </submittedName>
</protein>
<comment type="subcellular location">
    <subcellularLocation>
        <location evidence="1">Membrane</location>
    </subcellularLocation>
</comment>
<name>A0ABS1KMI0_9BACT</name>
<feature type="chain" id="PRO_5045955679" evidence="3">
    <location>
        <begin position="20"/>
        <end position="408"/>
    </location>
</feature>
<keyword evidence="2" id="KW-0472">Membrane</keyword>